<dbReference type="PROSITE" id="PS50082">
    <property type="entry name" value="WD_REPEATS_2"/>
    <property type="match status" value="1"/>
</dbReference>
<keyword evidence="7" id="KW-1185">Reference proteome</keyword>
<evidence type="ECO:0000256" key="6">
    <source>
        <dbReference type="SAM" id="MobiDB-lite"/>
    </source>
</evidence>
<dbReference type="RefSeq" id="XP_034241409.1">
    <property type="nucleotide sequence ID" value="XM_034385518.1"/>
</dbReference>
<dbReference type="OrthoDB" id="2288928at2759"/>
<dbReference type="InterPro" id="IPR036322">
    <property type="entry name" value="WD40_repeat_dom_sf"/>
</dbReference>
<dbReference type="InterPro" id="IPR050505">
    <property type="entry name" value="WDR55/POC1"/>
</dbReference>
<dbReference type="SUPFAM" id="SSF50978">
    <property type="entry name" value="WD40 repeat-like"/>
    <property type="match status" value="1"/>
</dbReference>
<keyword evidence="3" id="KW-0677">Repeat</keyword>
<evidence type="ECO:0000256" key="4">
    <source>
        <dbReference type="ARBA" id="ARBA00023478"/>
    </source>
</evidence>
<comment type="similarity">
    <text evidence="1">Belongs to the WD repeat WDR55 family.</text>
</comment>
<evidence type="ECO:0000256" key="3">
    <source>
        <dbReference type="ARBA" id="ARBA00022737"/>
    </source>
</evidence>
<dbReference type="Gene3D" id="2.130.10.10">
    <property type="entry name" value="YVTN repeat-like/Quinoprotein amine dehydrogenase"/>
    <property type="match status" value="1"/>
</dbReference>
<proteinExistence type="inferred from homology"/>
<protein>
    <recommendedName>
        <fullName evidence="4">WD repeat-containing protein 55 homolog</fullName>
    </recommendedName>
</protein>
<evidence type="ECO:0000256" key="2">
    <source>
        <dbReference type="ARBA" id="ARBA00022574"/>
    </source>
</evidence>
<dbReference type="KEGG" id="tpal:117645371"/>
<sequence length="482" mass="53152">MPSHNEPELPSKAGNGGSAESSSSSSAQNEPEANQPEHSDSDVQNDGENEDMSDAENEGSDGGEDGDEEVPSSDDDSSDIPMTDSDSDMSDAEVSEEDNNESFEVKPVPLPEEFSELAAGREVDCDDDEVVQAILRAREKNRNHPPAIECEDGVAALSFHPQEDMIAVGTFTGDVVIYKYSDEECELLHTHESHVKAIREIEFSKDGKNIFSASKDKSILMTDVETGKLTNLWDQAHSSPVHSLYVLDQNRFCSGCEEGHVKLWDSRQREPVFSFQVMQDMVTDIISTPQCRHLAVACGGTITSININAKKIQVQSEEYEHDFTCLGLFRMDSKLLAGSSKGSTYMFNWGEFGYHCDEMPGFKQPVSCLLPVTETVAITGWEDGKIRATHLFPNQSLGIVGQHDFAIECLDISNNGTIIASSAAAGGFVKFWNIKYIEETQVIRDNFNKKKKKKKPKLNEHNLPSSQCRNKGEFFADLAGPS</sequence>
<keyword evidence="2 5" id="KW-0853">WD repeat</keyword>
<dbReference type="PANTHER" id="PTHR44019:SF20">
    <property type="entry name" value="WD REPEAT-CONTAINING PROTEIN 55"/>
    <property type="match status" value="1"/>
</dbReference>
<dbReference type="InterPro" id="IPR001680">
    <property type="entry name" value="WD40_rpt"/>
</dbReference>
<feature type="region of interest" description="Disordered" evidence="6">
    <location>
        <begin position="449"/>
        <end position="468"/>
    </location>
</feature>
<dbReference type="InterPro" id="IPR015943">
    <property type="entry name" value="WD40/YVTN_repeat-like_dom_sf"/>
</dbReference>
<evidence type="ECO:0000313" key="8">
    <source>
        <dbReference type="RefSeq" id="XP_034241409.1"/>
    </source>
</evidence>
<feature type="compositionally biased region" description="Acidic residues" evidence="6">
    <location>
        <begin position="43"/>
        <end position="78"/>
    </location>
</feature>
<name>A0A6P8ZMY4_THRPL</name>
<organism evidence="8">
    <name type="scientific">Thrips palmi</name>
    <name type="common">Melon thrips</name>
    <dbReference type="NCBI Taxonomy" id="161013"/>
    <lineage>
        <taxon>Eukaryota</taxon>
        <taxon>Metazoa</taxon>
        <taxon>Ecdysozoa</taxon>
        <taxon>Arthropoda</taxon>
        <taxon>Hexapoda</taxon>
        <taxon>Insecta</taxon>
        <taxon>Pterygota</taxon>
        <taxon>Neoptera</taxon>
        <taxon>Paraneoptera</taxon>
        <taxon>Thysanoptera</taxon>
        <taxon>Terebrantia</taxon>
        <taxon>Thripoidea</taxon>
        <taxon>Thripidae</taxon>
        <taxon>Thrips</taxon>
    </lineage>
</organism>
<feature type="repeat" description="WD" evidence="5">
    <location>
        <begin position="191"/>
        <end position="232"/>
    </location>
</feature>
<feature type="compositionally biased region" description="Acidic residues" evidence="6">
    <location>
        <begin position="85"/>
        <end position="101"/>
    </location>
</feature>
<feature type="compositionally biased region" description="Low complexity" evidence="6">
    <location>
        <begin position="18"/>
        <end position="34"/>
    </location>
</feature>
<dbReference type="FunCoup" id="A0A6P8ZMY4">
    <property type="interactions" value="715"/>
</dbReference>
<dbReference type="Proteomes" id="UP000515158">
    <property type="component" value="Unplaced"/>
</dbReference>
<evidence type="ECO:0000256" key="1">
    <source>
        <dbReference type="ARBA" id="ARBA00007625"/>
    </source>
</evidence>
<reference evidence="8" key="1">
    <citation type="submission" date="2025-08" db="UniProtKB">
        <authorList>
            <consortium name="RefSeq"/>
        </authorList>
    </citation>
    <scope>IDENTIFICATION</scope>
    <source>
        <tissue evidence="8">Total insect</tissue>
    </source>
</reference>
<feature type="region of interest" description="Disordered" evidence="6">
    <location>
        <begin position="1"/>
        <end position="108"/>
    </location>
</feature>
<evidence type="ECO:0000256" key="5">
    <source>
        <dbReference type="PROSITE-ProRule" id="PRU00221"/>
    </source>
</evidence>
<dbReference type="Pfam" id="PF24796">
    <property type="entry name" value="WDR55"/>
    <property type="match status" value="1"/>
</dbReference>
<accession>A0A6P8ZMY4</accession>
<dbReference type="PANTHER" id="PTHR44019">
    <property type="entry name" value="WD REPEAT-CONTAINING PROTEIN 55"/>
    <property type="match status" value="1"/>
</dbReference>
<dbReference type="InParanoid" id="A0A6P8ZMY4"/>
<dbReference type="AlphaFoldDB" id="A0A6P8ZMY4"/>
<evidence type="ECO:0000313" key="7">
    <source>
        <dbReference type="Proteomes" id="UP000515158"/>
    </source>
</evidence>
<gene>
    <name evidence="8" type="primary">LOC117645371</name>
</gene>
<dbReference type="GeneID" id="117645371"/>
<dbReference type="SMART" id="SM00320">
    <property type="entry name" value="WD40"/>
    <property type="match status" value="6"/>
</dbReference>